<keyword evidence="2" id="KW-1185">Reference proteome</keyword>
<accession>A0A673GVX2</accession>
<dbReference type="Gene3D" id="1.20.1260.10">
    <property type="match status" value="1"/>
</dbReference>
<reference evidence="1" key="1">
    <citation type="submission" date="2025-08" db="UniProtKB">
        <authorList>
            <consortium name="Ensembl"/>
        </authorList>
    </citation>
    <scope>IDENTIFICATION</scope>
</reference>
<dbReference type="Proteomes" id="UP000472270">
    <property type="component" value="Unassembled WGS sequence"/>
</dbReference>
<dbReference type="Ensembl" id="ENSSRHT00000018423.1">
    <property type="protein sequence ID" value="ENSSRHP00000017856.1"/>
    <property type="gene ID" value="ENSSRHG00000009712.1"/>
</dbReference>
<evidence type="ECO:0000313" key="2">
    <source>
        <dbReference type="Proteomes" id="UP000472270"/>
    </source>
</evidence>
<reference evidence="1" key="2">
    <citation type="submission" date="2025-09" db="UniProtKB">
        <authorList>
            <consortium name="Ensembl"/>
        </authorList>
    </citation>
    <scope>IDENTIFICATION</scope>
</reference>
<sequence length="47" mass="5408">NTTYATFHQNLLPNNEANINKLINLKLTASYVYLSLVCLQTLWNLLL</sequence>
<dbReference type="SUPFAM" id="SSF47240">
    <property type="entry name" value="Ferritin-like"/>
    <property type="match status" value="1"/>
</dbReference>
<evidence type="ECO:0000313" key="1">
    <source>
        <dbReference type="Ensembl" id="ENSSRHP00000017856.1"/>
    </source>
</evidence>
<name>A0A673GVX2_9TELE</name>
<proteinExistence type="predicted"/>
<dbReference type="InterPro" id="IPR012347">
    <property type="entry name" value="Ferritin-like"/>
</dbReference>
<organism evidence="1 2">
    <name type="scientific">Sinocyclocheilus rhinocerous</name>
    <dbReference type="NCBI Taxonomy" id="307959"/>
    <lineage>
        <taxon>Eukaryota</taxon>
        <taxon>Metazoa</taxon>
        <taxon>Chordata</taxon>
        <taxon>Craniata</taxon>
        <taxon>Vertebrata</taxon>
        <taxon>Euteleostomi</taxon>
        <taxon>Actinopterygii</taxon>
        <taxon>Neopterygii</taxon>
        <taxon>Teleostei</taxon>
        <taxon>Ostariophysi</taxon>
        <taxon>Cypriniformes</taxon>
        <taxon>Cyprinidae</taxon>
        <taxon>Cyprininae</taxon>
        <taxon>Sinocyclocheilus</taxon>
    </lineage>
</organism>
<protein>
    <submittedName>
        <fullName evidence="1">Uncharacterized protein</fullName>
    </submittedName>
</protein>
<dbReference type="AlphaFoldDB" id="A0A673GVX2"/>
<dbReference type="InterPro" id="IPR009078">
    <property type="entry name" value="Ferritin-like_SF"/>
</dbReference>